<name>A0ABU5HGT6_9BACT</name>
<dbReference type="RefSeq" id="WP_321551383.1">
    <property type="nucleotide sequence ID" value="NZ_JAXIVS010000022.1"/>
</dbReference>
<protein>
    <submittedName>
        <fullName evidence="1">Uncharacterized protein</fullName>
    </submittedName>
</protein>
<accession>A0ABU5HGT6</accession>
<dbReference type="Proteomes" id="UP001291309">
    <property type="component" value="Unassembled WGS sequence"/>
</dbReference>
<dbReference type="EMBL" id="JAXIVS010000022">
    <property type="protein sequence ID" value="MDY7232669.1"/>
    <property type="molecule type" value="Genomic_DNA"/>
</dbReference>
<evidence type="ECO:0000313" key="2">
    <source>
        <dbReference type="Proteomes" id="UP001291309"/>
    </source>
</evidence>
<comment type="caution">
    <text evidence="1">The sequence shown here is derived from an EMBL/GenBank/DDBJ whole genome shotgun (WGS) entry which is preliminary data.</text>
</comment>
<keyword evidence="2" id="KW-1185">Reference proteome</keyword>
<reference evidence="1 2" key="1">
    <citation type="submission" date="2023-12" db="EMBL/GenBank/DDBJ databases">
        <title>the genome sequence of Hyalangium sp. s54d21.</title>
        <authorList>
            <person name="Zhang X."/>
        </authorList>
    </citation>
    <scope>NUCLEOTIDE SEQUENCE [LARGE SCALE GENOMIC DNA]</scope>
    <source>
        <strain evidence="2">s54d21</strain>
    </source>
</reference>
<evidence type="ECO:0000313" key="1">
    <source>
        <dbReference type="EMBL" id="MDY7232669.1"/>
    </source>
</evidence>
<organism evidence="1 2">
    <name type="scientific">Hyalangium rubrum</name>
    <dbReference type="NCBI Taxonomy" id="3103134"/>
    <lineage>
        <taxon>Bacteria</taxon>
        <taxon>Pseudomonadati</taxon>
        <taxon>Myxococcota</taxon>
        <taxon>Myxococcia</taxon>
        <taxon>Myxococcales</taxon>
        <taxon>Cystobacterineae</taxon>
        <taxon>Archangiaceae</taxon>
        <taxon>Hyalangium</taxon>
    </lineage>
</organism>
<gene>
    <name evidence="1" type="ORF">SYV04_40160</name>
</gene>
<sequence length="249" mass="27820">MNSWAVGLGNPSAPLLVLGPEPVYTLDSPEFLLEGLLLQALWLADADVHVAAGALECSAWSEVPFQRYPNDFYRNPSRSTWGRLASLIALAWGGTPRDLLQPKRVADNTAPHLLDDVYLLELSTVPADRRSDSVATPVGEREAFLGALLSSMPEPRLLFIHGVPEGSKWSDVQVRLAARFLGFSLQDLKACLQTERPTRTWDELRWFLHGERGVLFSVQLGQEVEDGYWERAAEVLRMLMPERPQALMD</sequence>
<proteinExistence type="predicted"/>